<accession>B3FJB1</accession>
<reference evidence="1 2" key="1">
    <citation type="journal article" date="2008" name="Virology">
        <title>Characterization of Pseudomonas chlororaphis myovirus 201varphi2-1 via genomic sequencing, mass spectrometry, and electron microscopy.</title>
        <authorList>
            <person name="Thomas J.A."/>
            <person name="Rolando M.R."/>
            <person name="Carroll C.A."/>
            <person name="Shen P.S."/>
            <person name="Belnap D.M."/>
            <person name="Weintraub S.T."/>
            <person name="Serwer P."/>
            <person name="Hardies S.C."/>
        </authorList>
    </citation>
    <scope>NUCLEOTIDE SEQUENCE</scope>
</reference>
<proteinExistence type="predicted"/>
<sequence>MATDIKSALFLFSVGYVTKNKSYDSRIIQALPVESASATDGEVTHNPVQDILKGIDAKGNAYEVKGTATRDLECEWYPFDDNRVTPPDVRRGELVEIYRLGNSTKYFWRSMNMRNGLRTLEHVVNAYGATPNAGGAGQSLDSCYTTIVSPLNGYVNLQTTKKNGEPFAYTVQINTKDGSVAVADDVGNFFEINSKETRVRLRNANDSFINVEKQWIDLKADQYIKMTVGGTTHEWTPSTITSKTQTYTSESATTTIKASGSMTLDSPAITAKCTRWDFI</sequence>
<dbReference type="KEGG" id="vg:6372563"/>
<keyword evidence="2" id="KW-1185">Reference proteome</keyword>
<dbReference type="EMBL" id="EU197055">
    <property type="protein sequence ID" value="ABY63077.1"/>
    <property type="molecule type" value="Genomic_DNA"/>
</dbReference>
<name>B3FJB1_BP201</name>
<dbReference type="RefSeq" id="YP_001956972.1">
    <property type="nucleotide sequence ID" value="NC_010821.1"/>
</dbReference>
<evidence type="ECO:0000313" key="1">
    <source>
        <dbReference type="EMBL" id="ABY63077.1"/>
    </source>
</evidence>
<dbReference type="OrthoDB" id="6719at10239"/>
<organism evidence="1 2">
    <name type="scientific">Pseudomonas phage 201phi2-1</name>
    <name type="common">Pseudomonas chlororaphis phage 201phi2-1</name>
    <dbReference type="NCBI Taxonomy" id="198110"/>
    <lineage>
        <taxon>Viruses</taxon>
        <taxon>Duplodnaviria</taxon>
        <taxon>Heunggongvirae</taxon>
        <taxon>Uroviricota</taxon>
        <taxon>Caudoviricetes</taxon>
        <taxon>Chimalliviridae</taxon>
        <taxon>Serwervirus</taxon>
        <taxon>Serwervirus 201phi21</taxon>
    </lineage>
</organism>
<organismHost>
    <name type="scientific">Pseudomonas chlororaphis</name>
    <dbReference type="NCBI Taxonomy" id="587753"/>
</organismHost>
<protein>
    <submittedName>
        <fullName evidence="1">Uncharacterized protein</fullName>
    </submittedName>
</protein>
<gene>
    <name evidence="1" type="ORF">201phi2-1p249</name>
</gene>
<evidence type="ECO:0000313" key="2">
    <source>
        <dbReference type="Proteomes" id="UP000002421"/>
    </source>
</evidence>
<dbReference type="Proteomes" id="UP000002421">
    <property type="component" value="Segment"/>
</dbReference>